<dbReference type="InterPro" id="IPR020846">
    <property type="entry name" value="MFS_dom"/>
</dbReference>
<dbReference type="PRINTS" id="PR01036">
    <property type="entry name" value="TCRTETB"/>
</dbReference>
<evidence type="ECO:0000256" key="2">
    <source>
        <dbReference type="ARBA" id="ARBA00022448"/>
    </source>
</evidence>
<dbReference type="PANTHER" id="PTHR42718">
    <property type="entry name" value="MAJOR FACILITATOR SUPERFAMILY MULTIDRUG TRANSPORTER MFSC"/>
    <property type="match status" value="1"/>
</dbReference>
<dbReference type="SUPFAM" id="SSF103473">
    <property type="entry name" value="MFS general substrate transporter"/>
    <property type="match status" value="1"/>
</dbReference>
<evidence type="ECO:0000313" key="10">
    <source>
        <dbReference type="Proteomes" id="UP000050920"/>
    </source>
</evidence>
<feature type="transmembrane region" description="Helical" evidence="7">
    <location>
        <begin position="133"/>
        <end position="154"/>
    </location>
</feature>
<feature type="transmembrane region" description="Helical" evidence="7">
    <location>
        <begin position="327"/>
        <end position="346"/>
    </location>
</feature>
<dbReference type="PROSITE" id="PS50850">
    <property type="entry name" value="MFS"/>
    <property type="match status" value="1"/>
</dbReference>
<dbReference type="RefSeq" id="WP_024625153.1">
    <property type="nucleotide sequence ID" value="NZ_AYGX02000166.1"/>
</dbReference>
<evidence type="ECO:0000256" key="3">
    <source>
        <dbReference type="ARBA" id="ARBA00022475"/>
    </source>
</evidence>
<feature type="transmembrane region" description="Helical" evidence="7">
    <location>
        <begin position="299"/>
        <end position="320"/>
    </location>
</feature>
<dbReference type="PANTHER" id="PTHR42718:SF46">
    <property type="entry name" value="BLR6921 PROTEIN"/>
    <property type="match status" value="1"/>
</dbReference>
<dbReference type="InterPro" id="IPR036259">
    <property type="entry name" value="MFS_trans_sf"/>
</dbReference>
<dbReference type="CDD" id="cd17321">
    <property type="entry name" value="MFS_MMR_MDR_like"/>
    <property type="match status" value="1"/>
</dbReference>
<keyword evidence="10" id="KW-1185">Reference proteome</keyword>
<evidence type="ECO:0000256" key="7">
    <source>
        <dbReference type="SAM" id="Phobius"/>
    </source>
</evidence>
<dbReference type="GO" id="GO:0005886">
    <property type="term" value="C:plasma membrane"/>
    <property type="evidence" value="ECO:0007669"/>
    <property type="project" value="UniProtKB-SubCell"/>
</dbReference>
<feature type="transmembrane region" description="Helical" evidence="7">
    <location>
        <begin position="43"/>
        <end position="62"/>
    </location>
</feature>
<feature type="transmembrane region" description="Helical" evidence="7">
    <location>
        <begin position="104"/>
        <end position="121"/>
    </location>
</feature>
<dbReference type="AlphaFoldDB" id="A0A0R2NCV9"/>
<protein>
    <submittedName>
        <fullName evidence="9">Transport protein</fullName>
    </submittedName>
</protein>
<dbReference type="EMBL" id="AYGX02000166">
    <property type="protein sequence ID" value="KRO23729.1"/>
    <property type="molecule type" value="Genomic_DNA"/>
</dbReference>
<feature type="transmembrane region" description="Helical" evidence="7">
    <location>
        <begin position="262"/>
        <end position="287"/>
    </location>
</feature>
<evidence type="ECO:0000256" key="6">
    <source>
        <dbReference type="ARBA" id="ARBA00023136"/>
    </source>
</evidence>
<dbReference type="GO" id="GO:0022857">
    <property type="term" value="F:transmembrane transporter activity"/>
    <property type="evidence" value="ECO:0007669"/>
    <property type="project" value="InterPro"/>
</dbReference>
<gene>
    <name evidence="9" type="ORF">DY78_GL001766</name>
</gene>
<feature type="transmembrane region" description="Helical" evidence="7">
    <location>
        <begin position="160"/>
        <end position="182"/>
    </location>
</feature>
<dbReference type="InterPro" id="IPR011701">
    <property type="entry name" value="MFS"/>
</dbReference>
<keyword evidence="6 7" id="KW-0472">Membrane</keyword>
<feature type="transmembrane region" description="Helical" evidence="7">
    <location>
        <begin position="194"/>
        <end position="214"/>
    </location>
</feature>
<proteinExistence type="predicted"/>
<keyword evidence="4 7" id="KW-0812">Transmembrane</keyword>
<feature type="transmembrane region" description="Helical" evidence="7">
    <location>
        <begin position="390"/>
        <end position="411"/>
    </location>
</feature>
<dbReference type="Proteomes" id="UP000050920">
    <property type="component" value="Unassembled WGS sequence"/>
</dbReference>
<keyword evidence="5 7" id="KW-1133">Transmembrane helix</keyword>
<comment type="caution">
    <text evidence="9">The sequence shown here is derived from an EMBL/GenBank/DDBJ whole genome shotgun (WGS) entry which is preliminary data.</text>
</comment>
<comment type="subcellular location">
    <subcellularLocation>
        <location evidence="1">Cell membrane</location>
        <topology evidence="1">Multi-pass membrane protein</topology>
    </subcellularLocation>
</comment>
<feature type="domain" description="Major facilitator superfamily (MFS) profile" evidence="8">
    <location>
        <begin position="8"/>
        <end position="454"/>
    </location>
</feature>
<name>A0A0R2NCV9_9LACO</name>
<accession>A0A0R2NCV9</accession>
<dbReference type="Gene3D" id="1.20.1720.10">
    <property type="entry name" value="Multidrug resistance protein D"/>
    <property type="match status" value="1"/>
</dbReference>
<feature type="transmembrane region" description="Helical" evidence="7">
    <location>
        <begin position="352"/>
        <end position="378"/>
    </location>
</feature>
<keyword evidence="2" id="KW-0813">Transport</keyword>
<sequence length="577" mass="62406">MMKKTTLTVGTMAIGIFLCMLDTTVMNIALPAMQTGLQTSLSQLSWALNLYTILFASLTIPLGRLADIYGRHRFYILGLALFLMGSLTSGMAASVSWLIAGRGIQSLGAAIVFPASMTIGLEHVSLAKRTSVIAILGTTQGLASALGPTIGGAVTQFWGWRGIFLINVPLVVLALGLCLWLLDWHQPRLRNVKIDWWGSLFSMVTLFSLTLVLVKGSDWGWTSSVILALGGLSIVSLSVFIWTEAHVAQPMMPLDLFKTRQFTGAAVITVIAGIFLVALLVLLPSFFTKVQSHDELTAALMITPTSLMIFIFSPISGLLLTKVGPRLVIASGAVAMVAGYIVISWADPADYWQVLLALLLVGAGYGIMIGPITVLAAGNFTGDLLTASQSVIGVARQIGTSLAVAIFVAALSTNLTTAKTHIWHTAQREVAALTIDRQAKTDTLTAVYRQLQTEQTAMTSGPAISAAKQRRLVQTTTQRVLQQKHLQAAPTAVKKQVAKQVQQQVARTVATDNRQIAQVTAKIKHTTKMALTQAFMRPYRIALPFTISLLLLVGLFDRRRDYLQLTDEHEKNSGTHQ</sequence>
<feature type="transmembrane region" description="Helical" evidence="7">
    <location>
        <begin position="220"/>
        <end position="242"/>
    </location>
</feature>
<reference evidence="9 10" key="1">
    <citation type="journal article" date="2015" name="Genome Announc.">
        <title>Expanding the biotechnology potential of lactobacilli through comparative genomics of 213 strains and associated genera.</title>
        <authorList>
            <person name="Sun Z."/>
            <person name="Harris H.M."/>
            <person name="McCann A."/>
            <person name="Guo C."/>
            <person name="Argimon S."/>
            <person name="Zhang W."/>
            <person name="Yang X."/>
            <person name="Jeffery I.B."/>
            <person name="Cooney J.C."/>
            <person name="Kagawa T.F."/>
            <person name="Liu W."/>
            <person name="Song Y."/>
            <person name="Salvetti E."/>
            <person name="Wrobel A."/>
            <person name="Rasinkangas P."/>
            <person name="Parkhill J."/>
            <person name="Rea M.C."/>
            <person name="O'Sullivan O."/>
            <person name="Ritari J."/>
            <person name="Douillard F.P."/>
            <person name="Paul Ross R."/>
            <person name="Yang R."/>
            <person name="Briner A.E."/>
            <person name="Felis G.E."/>
            <person name="de Vos W.M."/>
            <person name="Barrangou R."/>
            <person name="Klaenhammer T.R."/>
            <person name="Caufield P.W."/>
            <person name="Cui Y."/>
            <person name="Zhang H."/>
            <person name="O'Toole P.W."/>
        </authorList>
    </citation>
    <scope>NUCLEOTIDE SEQUENCE [LARGE SCALE GENOMIC DNA]</scope>
    <source>
        <strain evidence="9 10">DSM 21115</strain>
    </source>
</reference>
<dbReference type="Gene3D" id="1.20.1250.20">
    <property type="entry name" value="MFS general substrate transporter like domains"/>
    <property type="match status" value="1"/>
</dbReference>
<organism evidence="9 10">
    <name type="scientific">Lactiplantibacillus fabifermentans DSM 21115</name>
    <dbReference type="NCBI Taxonomy" id="1413187"/>
    <lineage>
        <taxon>Bacteria</taxon>
        <taxon>Bacillati</taxon>
        <taxon>Bacillota</taxon>
        <taxon>Bacilli</taxon>
        <taxon>Lactobacillales</taxon>
        <taxon>Lactobacillaceae</taxon>
        <taxon>Lactiplantibacillus</taxon>
    </lineage>
</organism>
<feature type="transmembrane region" description="Helical" evidence="7">
    <location>
        <begin position="539"/>
        <end position="556"/>
    </location>
</feature>
<dbReference type="Pfam" id="PF07690">
    <property type="entry name" value="MFS_1"/>
    <property type="match status" value="1"/>
</dbReference>
<evidence type="ECO:0000259" key="8">
    <source>
        <dbReference type="PROSITE" id="PS50850"/>
    </source>
</evidence>
<keyword evidence="3" id="KW-1003">Cell membrane</keyword>
<feature type="transmembrane region" description="Helical" evidence="7">
    <location>
        <begin position="74"/>
        <end position="98"/>
    </location>
</feature>
<evidence type="ECO:0000256" key="5">
    <source>
        <dbReference type="ARBA" id="ARBA00022989"/>
    </source>
</evidence>
<evidence type="ECO:0000256" key="1">
    <source>
        <dbReference type="ARBA" id="ARBA00004651"/>
    </source>
</evidence>
<evidence type="ECO:0000256" key="4">
    <source>
        <dbReference type="ARBA" id="ARBA00022692"/>
    </source>
</evidence>
<evidence type="ECO:0000313" key="9">
    <source>
        <dbReference type="EMBL" id="KRO23729.1"/>
    </source>
</evidence>